<dbReference type="Proteomes" id="UP001321018">
    <property type="component" value="Unassembled WGS sequence"/>
</dbReference>
<organism evidence="2 5">
    <name type="scientific">Natronoglomus mannanivorans</name>
    <dbReference type="NCBI Taxonomy" id="2979990"/>
    <lineage>
        <taxon>Archaea</taxon>
        <taxon>Methanobacteriati</taxon>
        <taxon>Methanobacteriota</taxon>
        <taxon>Stenosarchaea group</taxon>
        <taxon>Halobacteria</taxon>
        <taxon>Halobacteriales</taxon>
        <taxon>Natrialbaceae</taxon>
        <taxon>Natronoglomus</taxon>
    </lineage>
</organism>
<feature type="transmembrane region" description="Helical" evidence="1">
    <location>
        <begin position="12"/>
        <end position="29"/>
    </location>
</feature>
<reference evidence="2 4" key="1">
    <citation type="submission" date="2022-09" db="EMBL/GenBank/DDBJ databases">
        <title>Enrichment on poylsaccharides allowed isolation of novel metabolic and taxonomic groups of Haloarchaea.</title>
        <authorList>
            <person name="Sorokin D.Y."/>
            <person name="Elcheninov A.G."/>
            <person name="Khizhniak T.V."/>
            <person name="Kolganova T.V."/>
            <person name="Kublanov I.V."/>
        </authorList>
    </citation>
    <scope>NUCLEOTIDE SEQUENCE</scope>
    <source>
        <strain evidence="3 4">AArc-m2/3/4</strain>
        <strain evidence="2">AArc-xg1-1</strain>
    </source>
</reference>
<sequence length="43" mass="5073">MLDFIPDDPVIIAIVLILLSLIFFLYLMLRRTMLEFRDGMEGK</sequence>
<evidence type="ECO:0000313" key="4">
    <source>
        <dbReference type="Proteomes" id="UP001320972"/>
    </source>
</evidence>
<accession>A0AAP2Z1S3</accession>
<keyword evidence="4" id="KW-1185">Reference proteome</keyword>
<keyword evidence="1" id="KW-0472">Membrane</keyword>
<evidence type="ECO:0000313" key="3">
    <source>
        <dbReference type="EMBL" id="MCU4972096.1"/>
    </source>
</evidence>
<dbReference type="Pfam" id="PF25258">
    <property type="entry name" value="DUF7859"/>
    <property type="match status" value="1"/>
</dbReference>
<dbReference type="AlphaFoldDB" id="A0AAP2Z1S3"/>
<gene>
    <name evidence="3" type="ORF">OB955_05035</name>
    <name evidence="2" type="ORF">OB960_19825</name>
</gene>
<dbReference type="InterPro" id="IPR057181">
    <property type="entry name" value="DUF7859"/>
</dbReference>
<keyword evidence="1" id="KW-0812">Transmembrane</keyword>
<evidence type="ECO:0000313" key="2">
    <source>
        <dbReference type="EMBL" id="MCU4743637.1"/>
    </source>
</evidence>
<name>A0AAP2Z1S3_9EURY</name>
<keyword evidence="1" id="KW-1133">Transmembrane helix</keyword>
<dbReference type="RefSeq" id="WP_338005454.1">
    <property type="nucleotide sequence ID" value="NZ_JAOPKA010000017.1"/>
</dbReference>
<dbReference type="Proteomes" id="UP001320972">
    <property type="component" value="Unassembled WGS sequence"/>
</dbReference>
<dbReference type="EMBL" id="JAOPKA010000017">
    <property type="protein sequence ID" value="MCU4743637.1"/>
    <property type="molecule type" value="Genomic_DNA"/>
</dbReference>
<evidence type="ECO:0000313" key="5">
    <source>
        <dbReference type="Proteomes" id="UP001321018"/>
    </source>
</evidence>
<proteinExistence type="predicted"/>
<dbReference type="EMBL" id="JAOPKB010000002">
    <property type="protein sequence ID" value="MCU4972096.1"/>
    <property type="molecule type" value="Genomic_DNA"/>
</dbReference>
<protein>
    <submittedName>
        <fullName evidence="2">Uncharacterized protein</fullName>
    </submittedName>
</protein>
<evidence type="ECO:0000256" key="1">
    <source>
        <dbReference type="SAM" id="Phobius"/>
    </source>
</evidence>
<comment type="caution">
    <text evidence="2">The sequence shown here is derived from an EMBL/GenBank/DDBJ whole genome shotgun (WGS) entry which is preliminary data.</text>
</comment>